<sequence>MGGGGGVGEDGCVGEGICEIGVMGEGTISGLLVGIEMVGEGV</sequence>
<keyword evidence="2" id="KW-1185">Reference proteome</keyword>
<protein>
    <submittedName>
        <fullName evidence="1">Uncharacterized protein</fullName>
    </submittedName>
</protein>
<evidence type="ECO:0000313" key="2">
    <source>
        <dbReference type="Proteomes" id="UP000265520"/>
    </source>
</evidence>
<dbReference type="EMBL" id="LXQA010211761">
    <property type="protein sequence ID" value="MCI34229.1"/>
    <property type="molecule type" value="Genomic_DNA"/>
</dbReference>
<proteinExistence type="predicted"/>
<dbReference type="Proteomes" id="UP000265520">
    <property type="component" value="Unassembled WGS sequence"/>
</dbReference>
<accession>A0A392RDA7</accession>
<evidence type="ECO:0000313" key="1">
    <source>
        <dbReference type="EMBL" id="MCI34229.1"/>
    </source>
</evidence>
<comment type="caution">
    <text evidence="1">The sequence shown here is derived from an EMBL/GenBank/DDBJ whole genome shotgun (WGS) entry which is preliminary data.</text>
</comment>
<reference evidence="1 2" key="1">
    <citation type="journal article" date="2018" name="Front. Plant Sci.">
        <title>Red Clover (Trifolium pratense) and Zigzag Clover (T. medium) - A Picture of Genomic Similarities and Differences.</title>
        <authorList>
            <person name="Dluhosova J."/>
            <person name="Istvanek J."/>
            <person name="Nedelnik J."/>
            <person name="Repkova J."/>
        </authorList>
    </citation>
    <scope>NUCLEOTIDE SEQUENCE [LARGE SCALE GENOMIC DNA]</scope>
    <source>
        <strain evidence="2">cv. 10/8</strain>
        <tissue evidence="1">Leaf</tissue>
    </source>
</reference>
<organism evidence="1 2">
    <name type="scientific">Trifolium medium</name>
    <dbReference type="NCBI Taxonomy" id="97028"/>
    <lineage>
        <taxon>Eukaryota</taxon>
        <taxon>Viridiplantae</taxon>
        <taxon>Streptophyta</taxon>
        <taxon>Embryophyta</taxon>
        <taxon>Tracheophyta</taxon>
        <taxon>Spermatophyta</taxon>
        <taxon>Magnoliopsida</taxon>
        <taxon>eudicotyledons</taxon>
        <taxon>Gunneridae</taxon>
        <taxon>Pentapetalae</taxon>
        <taxon>rosids</taxon>
        <taxon>fabids</taxon>
        <taxon>Fabales</taxon>
        <taxon>Fabaceae</taxon>
        <taxon>Papilionoideae</taxon>
        <taxon>50 kb inversion clade</taxon>
        <taxon>NPAAA clade</taxon>
        <taxon>Hologalegina</taxon>
        <taxon>IRL clade</taxon>
        <taxon>Trifolieae</taxon>
        <taxon>Trifolium</taxon>
    </lineage>
</organism>
<dbReference type="AlphaFoldDB" id="A0A392RDA7"/>
<name>A0A392RDA7_9FABA</name>